<keyword evidence="3" id="KW-1185">Reference proteome</keyword>
<reference evidence="2 3" key="1">
    <citation type="journal article" date="2018" name="Evol. Lett.">
        <title>Horizontal gene cluster transfer increased hallucinogenic mushroom diversity.</title>
        <authorList>
            <person name="Reynolds H.T."/>
            <person name="Vijayakumar V."/>
            <person name="Gluck-Thaler E."/>
            <person name="Korotkin H.B."/>
            <person name="Matheny P.B."/>
            <person name="Slot J.C."/>
        </authorList>
    </citation>
    <scope>NUCLEOTIDE SEQUENCE [LARGE SCALE GENOMIC DNA]</scope>
    <source>
        <strain evidence="2 3">2629</strain>
    </source>
</reference>
<dbReference type="Proteomes" id="UP000284842">
    <property type="component" value="Unassembled WGS sequence"/>
</dbReference>
<dbReference type="EMBL" id="NHTK01000962">
    <property type="protein sequence ID" value="PPR04304.1"/>
    <property type="molecule type" value="Genomic_DNA"/>
</dbReference>
<proteinExistence type="predicted"/>
<gene>
    <name evidence="2" type="ORF">CVT24_013377</name>
</gene>
<accession>A0A409YNW6</accession>
<evidence type="ECO:0000313" key="3">
    <source>
        <dbReference type="Proteomes" id="UP000284842"/>
    </source>
</evidence>
<feature type="region of interest" description="Disordered" evidence="1">
    <location>
        <begin position="122"/>
        <end position="145"/>
    </location>
</feature>
<protein>
    <submittedName>
        <fullName evidence="2">Uncharacterized protein</fullName>
    </submittedName>
</protein>
<organism evidence="2 3">
    <name type="scientific">Panaeolus cyanescens</name>
    <dbReference type="NCBI Taxonomy" id="181874"/>
    <lineage>
        <taxon>Eukaryota</taxon>
        <taxon>Fungi</taxon>
        <taxon>Dikarya</taxon>
        <taxon>Basidiomycota</taxon>
        <taxon>Agaricomycotina</taxon>
        <taxon>Agaricomycetes</taxon>
        <taxon>Agaricomycetidae</taxon>
        <taxon>Agaricales</taxon>
        <taxon>Agaricineae</taxon>
        <taxon>Galeropsidaceae</taxon>
        <taxon>Panaeolus</taxon>
    </lineage>
</organism>
<evidence type="ECO:0000256" key="1">
    <source>
        <dbReference type="SAM" id="MobiDB-lite"/>
    </source>
</evidence>
<evidence type="ECO:0000313" key="2">
    <source>
        <dbReference type="EMBL" id="PPR04304.1"/>
    </source>
</evidence>
<sequence>MAHIRSRQSAFSQCSAITQHHRNLTQRIQRRPSLSPPSTSPDNTKLVTVSLPITLPVIYKKPHLKYHTMHVMRYESGLINGPDTVPAGAPGNFRRDNTQLTGLTGDYSRLGTESAEYFLVDTDPTSDTPPYDWPRSSGRQLRYGGRDFSSTDNLEAFGSMSTASEGPDGSACYGMV</sequence>
<dbReference type="OrthoDB" id="3059378at2759"/>
<name>A0A409YNW6_9AGAR</name>
<dbReference type="InParanoid" id="A0A409YNW6"/>
<feature type="region of interest" description="Disordered" evidence="1">
    <location>
        <begin position="26"/>
        <end position="45"/>
    </location>
</feature>
<comment type="caution">
    <text evidence="2">The sequence shown here is derived from an EMBL/GenBank/DDBJ whole genome shotgun (WGS) entry which is preliminary data.</text>
</comment>
<dbReference type="AlphaFoldDB" id="A0A409YNW6"/>